<dbReference type="OrthoDB" id="2338473at2759"/>
<keyword evidence="1" id="KW-0472">Membrane</keyword>
<gene>
    <name evidence="3" type="ORF">RhiirA1_477239</name>
    <name evidence="2" type="ORF">RhiirA5_433791</name>
</gene>
<reference evidence="2 5" key="1">
    <citation type="submission" date="2016-04" db="EMBL/GenBank/DDBJ databases">
        <title>Genome analyses suggest a sexual origin of heterokaryosis in a supposedly ancient asexual fungus.</title>
        <authorList>
            <person name="Ropars J."/>
            <person name="Sedzielewska K."/>
            <person name="Noel J."/>
            <person name="Charron P."/>
            <person name="Farinelli L."/>
            <person name="Marton T."/>
            <person name="Kruger M."/>
            <person name="Pelin A."/>
            <person name="Brachmann A."/>
            <person name="Corradi N."/>
        </authorList>
    </citation>
    <scope>NUCLEOTIDE SEQUENCE [LARGE SCALE GENOMIC DNA]</scope>
    <source>
        <strain evidence="2 5">A5</strain>
    </source>
</reference>
<dbReference type="EMBL" id="LLXH01003222">
    <property type="protein sequence ID" value="PKC54485.1"/>
    <property type="molecule type" value="Genomic_DNA"/>
</dbReference>
<protein>
    <submittedName>
        <fullName evidence="3">Uncharacterized protein</fullName>
    </submittedName>
</protein>
<dbReference type="EMBL" id="LLXJ01003446">
    <property type="protein sequence ID" value="PKB97063.1"/>
    <property type="molecule type" value="Genomic_DNA"/>
</dbReference>
<proteinExistence type="predicted"/>
<evidence type="ECO:0000313" key="5">
    <source>
        <dbReference type="Proteomes" id="UP000232722"/>
    </source>
</evidence>
<sequence length="96" mass="10907">MFKIKSLNFCKAIIIAIFGTILLAYLIILSIGVHNDLSTVTNGYSEMAEFPAPIVGFQLKNNFTITCYFQIFDYYDDHSNCSEYLTQPTFNEESGQ</sequence>
<evidence type="ECO:0000313" key="3">
    <source>
        <dbReference type="EMBL" id="PKC54485.1"/>
    </source>
</evidence>
<keyword evidence="1" id="KW-0812">Transmembrane</keyword>
<evidence type="ECO:0000313" key="4">
    <source>
        <dbReference type="Proteomes" id="UP000232688"/>
    </source>
</evidence>
<name>A0A2I1FII8_9GLOM</name>
<evidence type="ECO:0000256" key="1">
    <source>
        <dbReference type="SAM" id="Phobius"/>
    </source>
</evidence>
<reference evidence="3 4" key="3">
    <citation type="submission" date="2017-10" db="EMBL/GenBank/DDBJ databases">
        <title>Extensive intraspecific genome diversity in a model arbuscular mycorrhizal fungus.</title>
        <authorList>
            <person name="Chen E.C.H."/>
            <person name="Morin E."/>
            <person name="Baudet D."/>
            <person name="Noel J."/>
            <person name="Ndikumana S."/>
            <person name="Charron P."/>
            <person name="St-Onge C."/>
            <person name="Giorgi J."/>
            <person name="Grigoriev I.V."/>
            <person name="Roux C."/>
            <person name="Martin F.M."/>
            <person name="Corradi N."/>
        </authorList>
    </citation>
    <scope>NUCLEOTIDE SEQUENCE [LARGE SCALE GENOMIC DNA]</scope>
    <source>
        <strain evidence="3 4">A1</strain>
    </source>
</reference>
<dbReference type="Proteomes" id="UP000232722">
    <property type="component" value="Unassembled WGS sequence"/>
</dbReference>
<comment type="caution">
    <text evidence="3">The sequence shown here is derived from an EMBL/GenBank/DDBJ whole genome shotgun (WGS) entry which is preliminary data.</text>
</comment>
<dbReference type="AlphaFoldDB" id="A0A2I1FII8"/>
<dbReference type="VEuPathDB" id="FungiDB:FUN_000356"/>
<reference evidence="2 5" key="2">
    <citation type="submission" date="2017-09" db="EMBL/GenBank/DDBJ databases">
        <title>Extensive intraspecific genome diversity in a model arbuscular mycorrhizal fungus.</title>
        <authorList>
            <person name="Chen E.C."/>
            <person name="Morin E."/>
            <person name="Beaudet D."/>
            <person name="Noel J."/>
            <person name="Ndikumana S."/>
            <person name="Charron P."/>
            <person name="St-Onge C."/>
            <person name="Giorgi J."/>
            <person name="Grigoriev I.V."/>
            <person name="Roux C."/>
            <person name="Martin F.M."/>
            <person name="Corradi N."/>
        </authorList>
    </citation>
    <scope>NUCLEOTIDE SEQUENCE [LARGE SCALE GENOMIC DNA]</scope>
    <source>
        <strain evidence="2 5">A5</strain>
    </source>
</reference>
<keyword evidence="1" id="KW-1133">Transmembrane helix</keyword>
<accession>A0A2I1FII8</accession>
<organism evidence="3 4">
    <name type="scientific">Rhizophagus irregularis</name>
    <dbReference type="NCBI Taxonomy" id="588596"/>
    <lineage>
        <taxon>Eukaryota</taxon>
        <taxon>Fungi</taxon>
        <taxon>Fungi incertae sedis</taxon>
        <taxon>Mucoromycota</taxon>
        <taxon>Glomeromycotina</taxon>
        <taxon>Glomeromycetes</taxon>
        <taxon>Glomerales</taxon>
        <taxon>Glomeraceae</taxon>
        <taxon>Rhizophagus</taxon>
    </lineage>
</organism>
<dbReference type="Proteomes" id="UP000232688">
    <property type="component" value="Unassembled WGS sequence"/>
</dbReference>
<reference evidence="3 4" key="4">
    <citation type="submission" date="2017-10" db="EMBL/GenBank/DDBJ databases">
        <title>Genome analyses suggest a sexual origin of heterokaryosis in a supposedly ancient asexual fungus.</title>
        <authorList>
            <person name="Corradi N."/>
            <person name="Sedzielewska K."/>
            <person name="Noel J."/>
            <person name="Charron P."/>
            <person name="Farinelli L."/>
            <person name="Marton T."/>
            <person name="Kruger M."/>
            <person name="Pelin A."/>
            <person name="Brachmann A."/>
            <person name="Corradi N."/>
        </authorList>
    </citation>
    <scope>NUCLEOTIDE SEQUENCE [LARGE SCALE GENOMIC DNA]</scope>
    <source>
        <strain evidence="3 4">A1</strain>
    </source>
</reference>
<dbReference type="VEuPathDB" id="FungiDB:RhiirA1_477239"/>
<dbReference type="VEuPathDB" id="FungiDB:RhiirFUN_017740"/>
<evidence type="ECO:0000313" key="2">
    <source>
        <dbReference type="EMBL" id="PKB97063.1"/>
    </source>
</evidence>
<feature type="transmembrane region" description="Helical" evidence="1">
    <location>
        <begin position="12"/>
        <end position="33"/>
    </location>
</feature>